<name>A0ABD2PZW8_9PLAT</name>
<dbReference type="AlphaFoldDB" id="A0ABD2PZW8"/>
<accession>A0ABD2PZW8</accession>
<gene>
    <name evidence="1" type="ORF">Ciccas_008764</name>
</gene>
<organism evidence="1 2">
    <name type="scientific">Cichlidogyrus casuarinus</name>
    <dbReference type="NCBI Taxonomy" id="1844966"/>
    <lineage>
        <taxon>Eukaryota</taxon>
        <taxon>Metazoa</taxon>
        <taxon>Spiralia</taxon>
        <taxon>Lophotrochozoa</taxon>
        <taxon>Platyhelminthes</taxon>
        <taxon>Monogenea</taxon>
        <taxon>Monopisthocotylea</taxon>
        <taxon>Dactylogyridea</taxon>
        <taxon>Ancyrocephalidae</taxon>
        <taxon>Cichlidogyrus</taxon>
    </lineage>
</organism>
<proteinExistence type="predicted"/>
<dbReference type="EMBL" id="JBJKFK010001616">
    <property type="protein sequence ID" value="KAL3312643.1"/>
    <property type="molecule type" value="Genomic_DNA"/>
</dbReference>
<protein>
    <submittedName>
        <fullName evidence="1">Uncharacterized protein</fullName>
    </submittedName>
</protein>
<dbReference type="Proteomes" id="UP001626550">
    <property type="component" value="Unassembled WGS sequence"/>
</dbReference>
<comment type="caution">
    <text evidence="1">The sequence shown here is derived from an EMBL/GenBank/DDBJ whole genome shotgun (WGS) entry which is preliminary data.</text>
</comment>
<evidence type="ECO:0000313" key="1">
    <source>
        <dbReference type="EMBL" id="KAL3312643.1"/>
    </source>
</evidence>
<keyword evidence="2" id="KW-1185">Reference proteome</keyword>
<reference evidence="1 2" key="1">
    <citation type="submission" date="2024-11" db="EMBL/GenBank/DDBJ databases">
        <title>Adaptive evolution of stress response genes in parasites aligns with host niche diversity.</title>
        <authorList>
            <person name="Hahn C."/>
            <person name="Resl P."/>
        </authorList>
    </citation>
    <scope>NUCLEOTIDE SEQUENCE [LARGE SCALE GENOMIC DNA]</scope>
    <source>
        <strain evidence="1">EGGRZ-B1_66</strain>
        <tissue evidence="1">Body</tissue>
    </source>
</reference>
<sequence>MDYTFFILPHDEDIESLPATLDGLHPSMEFTFEEASDSLGFLHVELSRDEDDKVQTSILS</sequence>
<evidence type="ECO:0000313" key="2">
    <source>
        <dbReference type="Proteomes" id="UP001626550"/>
    </source>
</evidence>